<dbReference type="InterPro" id="IPR000209">
    <property type="entry name" value="Peptidase_S8/S53_dom"/>
</dbReference>
<dbReference type="InterPro" id="IPR050131">
    <property type="entry name" value="Peptidase_S8_subtilisin-like"/>
</dbReference>
<dbReference type="RefSeq" id="WP_183962592.1">
    <property type="nucleotide sequence ID" value="NZ_BAABBZ010000012.1"/>
</dbReference>
<accession>A0A7W6GQW0</accession>
<sequence length="390" mass="40495">MTRFIVLRDRTDNWRRTAVPLASSVSPVTPDAPAEPVIDVLDLSPEALRDIVRDRSCLTIAPAMPTRIVNPEPLDDLRSDDVEPGWGLRAVGADRTDRSGKGVTLALLDTGIDQTHPAFNGVTLETCDFVGTGVSDANGHGTHMAATMIGRDLDGTRIGVARGVKKLLVGKAISDKGLGSTGGFFQAVLWAMAQRADIIAFAVSFDIAAQVEALTAAGYPLVQANTAAVNAYRGNLRIFELMMEMSCAQAGPLLIGAIGNDSLRVISPEFETGPSAPAAARHVLAIGACGTEGDWLEPAVFSNIGPAVIAPGVGIVSAGAGGGLRTLNGTSMAAAHVAGVAALWAEHMREEGEDVNSATLAARLVSTATRMNIHEGQTVLDVGHGLVQAL</sequence>
<feature type="domain" description="Peptidase S8/S53" evidence="6">
    <location>
        <begin position="100"/>
        <end position="374"/>
    </location>
</feature>
<evidence type="ECO:0000259" key="6">
    <source>
        <dbReference type="Pfam" id="PF00082"/>
    </source>
</evidence>
<keyword evidence="4 5" id="KW-0720">Serine protease</keyword>
<protein>
    <submittedName>
        <fullName evidence="7">Subtilisin family serine protease</fullName>
    </submittedName>
</protein>
<evidence type="ECO:0000256" key="4">
    <source>
        <dbReference type="ARBA" id="ARBA00022825"/>
    </source>
</evidence>
<feature type="active site" description="Charge relay system" evidence="5">
    <location>
        <position position="140"/>
    </location>
</feature>
<comment type="caution">
    <text evidence="7">The sequence shown here is derived from an EMBL/GenBank/DDBJ whole genome shotgun (WGS) entry which is preliminary data.</text>
</comment>
<dbReference type="AlphaFoldDB" id="A0A7W6GQW0"/>
<dbReference type="EMBL" id="JACIEJ010000001">
    <property type="protein sequence ID" value="MBB3983958.1"/>
    <property type="molecule type" value="Genomic_DNA"/>
</dbReference>
<keyword evidence="2 5" id="KW-0645">Protease</keyword>
<feature type="active site" description="Charge relay system" evidence="5">
    <location>
        <position position="109"/>
    </location>
</feature>
<dbReference type="PRINTS" id="PR00723">
    <property type="entry name" value="SUBTILISIN"/>
</dbReference>
<evidence type="ECO:0000256" key="1">
    <source>
        <dbReference type="ARBA" id="ARBA00011073"/>
    </source>
</evidence>
<dbReference type="Gene3D" id="3.40.50.200">
    <property type="entry name" value="Peptidase S8/S53 domain"/>
    <property type="match status" value="1"/>
</dbReference>
<evidence type="ECO:0000313" key="8">
    <source>
        <dbReference type="Proteomes" id="UP000541426"/>
    </source>
</evidence>
<proteinExistence type="inferred from homology"/>
<dbReference type="Proteomes" id="UP000541426">
    <property type="component" value="Unassembled WGS sequence"/>
</dbReference>
<feature type="active site" description="Charge relay system" evidence="5">
    <location>
        <position position="331"/>
    </location>
</feature>
<evidence type="ECO:0000256" key="5">
    <source>
        <dbReference type="PROSITE-ProRule" id="PRU01240"/>
    </source>
</evidence>
<gene>
    <name evidence="7" type="ORF">GGQ68_000269</name>
</gene>
<dbReference type="PANTHER" id="PTHR43806:SF11">
    <property type="entry name" value="CEREVISIN-RELATED"/>
    <property type="match status" value="1"/>
</dbReference>
<dbReference type="InterPro" id="IPR015500">
    <property type="entry name" value="Peptidase_S8_subtilisin-rel"/>
</dbReference>
<evidence type="ECO:0000256" key="3">
    <source>
        <dbReference type="ARBA" id="ARBA00022801"/>
    </source>
</evidence>
<reference evidence="7 8" key="1">
    <citation type="submission" date="2020-08" db="EMBL/GenBank/DDBJ databases">
        <title>Genomic Encyclopedia of Type Strains, Phase IV (KMG-IV): sequencing the most valuable type-strain genomes for metagenomic binning, comparative biology and taxonomic classification.</title>
        <authorList>
            <person name="Goeker M."/>
        </authorList>
    </citation>
    <scope>NUCLEOTIDE SEQUENCE [LARGE SCALE GENOMIC DNA]</scope>
    <source>
        <strain evidence="7 8">DSM 102235</strain>
    </source>
</reference>
<dbReference type="Pfam" id="PF00082">
    <property type="entry name" value="Peptidase_S8"/>
    <property type="match status" value="1"/>
</dbReference>
<evidence type="ECO:0000256" key="2">
    <source>
        <dbReference type="ARBA" id="ARBA00022670"/>
    </source>
</evidence>
<evidence type="ECO:0000313" key="7">
    <source>
        <dbReference type="EMBL" id="MBB3983958.1"/>
    </source>
</evidence>
<dbReference type="InterPro" id="IPR036852">
    <property type="entry name" value="Peptidase_S8/S53_dom_sf"/>
</dbReference>
<dbReference type="GO" id="GO:0004252">
    <property type="term" value="F:serine-type endopeptidase activity"/>
    <property type="evidence" value="ECO:0007669"/>
    <property type="project" value="UniProtKB-UniRule"/>
</dbReference>
<keyword evidence="8" id="KW-1185">Reference proteome</keyword>
<comment type="similarity">
    <text evidence="1 5">Belongs to the peptidase S8 family.</text>
</comment>
<dbReference type="SUPFAM" id="SSF52743">
    <property type="entry name" value="Subtilisin-like"/>
    <property type="match status" value="1"/>
</dbReference>
<name>A0A7W6GQW0_9RHOB</name>
<dbReference type="PANTHER" id="PTHR43806">
    <property type="entry name" value="PEPTIDASE S8"/>
    <property type="match status" value="1"/>
</dbReference>
<organism evidence="7 8">
    <name type="scientific">Sagittula marina</name>
    <dbReference type="NCBI Taxonomy" id="943940"/>
    <lineage>
        <taxon>Bacteria</taxon>
        <taxon>Pseudomonadati</taxon>
        <taxon>Pseudomonadota</taxon>
        <taxon>Alphaproteobacteria</taxon>
        <taxon>Rhodobacterales</taxon>
        <taxon>Roseobacteraceae</taxon>
        <taxon>Sagittula</taxon>
    </lineage>
</organism>
<dbReference type="PROSITE" id="PS51892">
    <property type="entry name" value="SUBTILASE"/>
    <property type="match status" value="1"/>
</dbReference>
<dbReference type="GO" id="GO:0006508">
    <property type="term" value="P:proteolysis"/>
    <property type="evidence" value="ECO:0007669"/>
    <property type="project" value="UniProtKB-KW"/>
</dbReference>
<keyword evidence="3 5" id="KW-0378">Hydrolase</keyword>